<dbReference type="GO" id="GO:0016020">
    <property type="term" value="C:membrane"/>
    <property type="evidence" value="ECO:0007669"/>
    <property type="project" value="UniProtKB-SubCell"/>
</dbReference>
<proteinExistence type="inferred from homology"/>
<comment type="similarity">
    <text evidence="2">Belongs to the TspO/BZRP family.</text>
</comment>
<evidence type="ECO:0000313" key="7">
    <source>
        <dbReference type="EMBL" id="RCW65593.1"/>
    </source>
</evidence>
<reference evidence="7 8" key="1">
    <citation type="submission" date="2018-07" db="EMBL/GenBank/DDBJ databases">
        <title>Genomic Encyclopedia of Type Strains, Phase IV (KMG-IV): sequencing the most valuable type-strain genomes for metagenomic binning, comparative biology and taxonomic classification.</title>
        <authorList>
            <person name="Goeker M."/>
        </authorList>
    </citation>
    <scope>NUCLEOTIDE SEQUENCE [LARGE SCALE GENOMIC DNA]</scope>
    <source>
        <strain evidence="7 8">DSM 21634</strain>
    </source>
</reference>
<dbReference type="CDD" id="cd15904">
    <property type="entry name" value="TSPO_MBR"/>
    <property type="match status" value="1"/>
</dbReference>
<keyword evidence="5 6" id="KW-0472">Membrane</keyword>
<feature type="transmembrane region" description="Helical" evidence="6">
    <location>
        <begin position="57"/>
        <end position="77"/>
    </location>
</feature>
<feature type="transmembrane region" description="Helical" evidence="6">
    <location>
        <begin position="115"/>
        <end position="134"/>
    </location>
</feature>
<evidence type="ECO:0000256" key="6">
    <source>
        <dbReference type="SAM" id="Phobius"/>
    </source>
</evidence>
<dbReference type="InterPro" id="IPR004307">
    <property type="entry name" value="TspO_MBR"/>
</dbReference>
<organism evidence="7 8">
    <name type="scientific">Pseudorhodoferax soli</name>
    <dbReference type="NCBI Taxonomy" id="545864"/>
    <lineage>
        <taxon>Bacteria</taxon>
        <taxon>Pseudomonadati</taxon>
        <taxon>Pseudomonadota</taxon>
        <taxon>Betaproteobacteria</taxon>
        <taxon>Burkholderiales</taxon>
        <taxon>Comamonadaceae</taxon>
    </lineage>
</organism>
<name>A0A368XCA8_9BURK</name>
<feature type="transmembrane region" description="Helical" evidence="6">
    <location>
        <begin position="89"/>
        <end position="109"/>
    </location>
</feature>
<accession>A0A368XCA8</accession>
<evidence type="ECO:0000256" key="3">
    <source>
        <dbReference type="ARBA" id="ARBA00022692"/>
    </source>
</evidence>
<protein>
    <submittedName>
        <fullName evidence="7">TspO/MBR related protein</fullName>
    </submittedName>
</protein>
<keyword evidence="3 6" id="KW-0812">Transmembrane</keyword>
<dbReference type="InterPro" id="IPR038330">
    <property type="entry name" value="TspO/MBR-related_sf"/>
</dbReference>
<dbReference type="EMBL" id="QPJK01000012">
    <property type="protein sequence ID" value="RCW65593.1"/>
    <property type="molecule type" value="Genomic_DNA"/>
</dbReference>
<dbReference type="AlphaFoldDB" id="A0A368XCA8"/>
<dbReference type="FunFam" id="1.20.1260.100:FF:000001">
    <property type="entry name" value="translocator protein 2"/>
    <property type="match status" value="1"/>
</dbReference>
<comment type="subcellular location">
    <subcellularLocation>
        <location evidence="1">Membrane</location>
        <topology evidence="1">Multi-pass membrane protein</topology>
    </subcellularLocation>
</comment>
<dbReference type="Gene3D" id="1.20.1260.100">
    <property type="entry name" value="TspO/MBR protein"/>
    <property type="match status" value="1"/>
</dbReference>
<sequence length="169" mass="18672">MPAMNASSPSAAPAARHWLGLLGWLLLCFAVAALGAWASRAAPQFYAQLDQPGWAPPASVFGPVWTLLYLMMAVAAWQVWRLRGWCVPLVLFLVQLAANGLWSWLFFGWRLGGPAFADIVLLWVLLAATLAGFWRIRRSAGLLLLPYLAWVTFAAALNWAVWQRNPGLL</sequence>
<dbReference type="PANTHER" id="PTHR10057:SF0">
    <property type="entry name" value="TRANSLOCATOR PROTEIN"/>
    <property type="match status" value="1"/>
</dbReference>
<dbReference type="PIRSF" id="PIRSF005859">
    <property type="entry name" value="PBR"/>
    <property type="match status" value="1"/>
</dbReference>
<evidence type="ECO:0000313" key="8">
    <source>
        <dbReference type="Proteomes" id="UP000252884"/>
    </source>
</evidence>
<dbReference type="PANTHER" id="PTHR10057">
    <property type="entry name" value="PERIPHERAL-TYPE BENZODIAZEPINE RECEPTOR"/>
    <property type="match status" value="1"/>
</dbReference>
<evidence type="ECO:0000256" key="2">
    <source>
        <dbReference type="ARBA" id="ARBA00007524"/>
    </source>
</evidence>
<dbReference type="Pfam" id="PF03073">
    <property type="entry name" value="TspO_MBR"/>
    <property type="match status" value="1"/>
</dbReference>
<evidence type="ECO:0000256" key="5">
    <source>
        <dbReference type="ARBA" id="ARBA00023136"/>
    </source>
</evidence>
<evidence type="ECO:0000256" key="1">
    <source>
        <dbReference type="ARBA" id="ARBA00004141"/>
    </source>
</evidence>
<dbReference type="Proteomes" id="UP000252884">
    <property type="component" value="Unassembled WGS sequence"/>
</dbReference>
<keyword evidence="4 6" id="KW-1133">Transmembrane helix</keyword>
<comment type="caution">
    <text evidence="7">The sequence shown here is derived from an EMBL/GenBank/DDBJ whole genome shotgun (WGS) entry which is preliminary data.</text>
</comment>
<dbReference type="GO" id="GO:0033013">
    <property type="term" value="P:tetrapyrrole metabolic process"/>
    <property type="evidence" value="ECO:0007669"/>
    <property type="project" value="UniProtKB-ARBA"/>
</dbReference>
<evidence type="ECO:0000256" key="4">
    <source>
        <dbReference type="ARBA" id="ARBA00022989"/>
    </source>
</evidence>
<gene>
    <name evidence="7" type="ORF">DES41_11244</name>
</gene>
<feature type="transmembrane region" description="Helical" evidence="6">
    <location>
        <begin position="141"/>
        <end position="162"/>
    </location>
</feature>
<keyword evidence="8" id="KW-1185">Reference proteome</keyword>